<reference evidence="1 2" key="1">
    <citation type="submission" date="2018-06" db="EMBL/GenBank/DDBJ databases">
        <authorList>
            <consortium name="Pathogen Informatics"/>
            <person name="Doyle S."/>
        </authorList>
    </citation>
    <scope>NUCLEOTIDE SEQUENCE [LARGE SCALE GENOMIC DNA]</scope>
    <source>
        <strain evidence="1 2">NCTC10742</strain>
    </source>
</reference>
<dbReference type="Proteomes" id="UP000254291">
    <property type="component" value="Unassembled WGS sequence"/>
</dbReference>
<proteinExistence type="predicted"/>
<accession>A0A378SMQ0</accession>
<dbReference type="RefSeq" id="WP_115327246.1">
    <property type="nucleotide sequence ID" value="NZ_JACKST010000036.1"/>
</dbReference>
<protein>
    <recommendedName>
        <fullName evidence="3">DUF3800 domain-containing protein</fullName>
    </recommendedName>
</protein>
<sequence length="233" mass="25909">MGGYIDPVQRVVDDAYKRTKGPVAFLDESYQAPANGTHRGSFYVLTAVLVAVKDMDTLRTGLGEIAGSDYWHTRDALQTDDGRALTQEMLDYLAEGVEPCVVAHRVNVDAEDADAEGARRECYHALAVELAAGRPGVWDAVDLLILEERNQSNFKNKDQLNHKELISAGRVPRQTRLVQISPACERLLWLPDLVAAAYRRTITHSDRSLFDVIKDQTHFVALPSPQTAIQPQK</sequence>
<evidence type="ECO:0000313" key="2">
    <source>
        <dbReference type="Proteomes" id="UP000254291"/>
    </source>
</evidence>
<name>A0A378SMQ0_9MYCO</name>
<organism evidence="1 2">
    <name type="scientific">Mycolicibacterium gilvum</name>
    <dbReference type="NCBI Taxonomy" id="1804"/>
    <lineage>
        <taxon>Bacteria</taxon>
        <taxon>Bacillati</taxon>
        <taxon>Actinomycetota</taxon>
        <taxon>Actinomycetes</taxon>
        <taxon>Mycobacteriales</taxon>
        <taxon>Mycobacteriaceae</taxon>
        <taxon>Mycolicibacterium</taxon>
    </lineage>
</organism>
<dbReference type="EMBL" id="UGQM01000001">
    <property type="protein sequence ID" value="STZ43124.1"/>
    <property type="molecule type" value="Genomic_DNA"/>
</dbReference>
<dbReference type="AlphaFoldDB" id="A0A378SMQ0"/>
<gene>
    <name evidence="1" type="ORF">NCTC10742_02341</name>
</gene>
<evidence type="ECO:0000313" key="1">
    <source>
        <dbReference type="EMBL" id="STZ43124.1"/>
    </source>
</evidence>
<evidence type="ECO:0008006" key="3">
    <source>
        <dbReference type="Google" id="ProtNLM"/>
    </source>
</evidence>